<feature type="signal peptide" evidence="2">
    <location>
        <begin position="1"/>
        <end position="21"/>
    </location>
</feature>
<feature type="transmembrane region" description="Helical" evidence="1">
    <location>
        <begin position="31"/>
        <end position="64"/>
    </location>
</feature>
<keyword evidence="1" id="KW-0472">Membrane</keyword>
<name>A0A7I8IPK2_SPIIN</name>
<dbReference type="Proteomes" id="UP000663760">
    <property type="component" value="Chromosome 4"/>
</dbReference>
<proteinExistence type="predicted"/>
<evidence type="ECO:0000256" key="1">
    <source>
        <dbReference type="SAM" id="Phobius"/>
    </source>
</evidence>
<evidence type="ECO:0000313" key="3">
    <source>
        <dbReference type="EMBL" id="CAA2619345.1"/>
    </source>
</evidence>
<dbReference type="EMBL" id="LR746267">
    <property type="protein sequence ID" value="CAA7395364.1"/>
    <property type="molecule type" value="Genomic_DNA"/>
</dbReference>
<organism evidence="3">
    <name type="scientific">Spirodela intermedia</name>
    <name type="common">Intermediate duckweed</name>
    <dbReference type="NCBI Taxonomy" id="51605"/>
    <lineage>
        <taxon>Eukaryota</taxon>
        <taxon>Viridiplantae</taxon>
        <taxon>Streptophyta</taxon>
        <taxon>Embryophyta</taxon>
        <taxon>Tracheophyta</taxon>
        <taxon>Spermatophyta</taxon>
        <taxon>Magnoliopsida</taxon>
        <taxon>Liliopsida</taxon>
        <taxon>Araceae</taxon>
        <taxon>Lemnoideae</taxon>
        <taxon>Spirodela</taxon>
    </lineage>
</organism>
<evidence type="ECO:0000256" key="2">
    <source>
        <dbReference type="SAM" id="SignalP"/>
    </source>
</evidence>
<feature type="chain" id="PRO_5045019941" evidence="2">
    <location>
        <begin position="22"/>
        <end position="133"/>
    </location>
</feature>
<keyword evidence="5" id="KW-1185">Reference proteome</keyword>
<sequence>MFLVAWIISIIFTIIGPGGLACDAGSIVTTALVVLVALVVVVAAEVLPVVLATMAVAVVALALLWLVAAAMRLAAAHMGSLAAAAGSYGVYRLTRAPLYTTITGLYERFLLLPEFIFVRVLKRVGSFKPAQKG</sequence>
<keyword evidence="2" id="KW-0732">Signal</keyword>
<gene>
    <name evidence="3" type="ORF">SI7747_04005512</name>
    <name evidence="4" type="ORF">SI8410_04006025</name>
</gene>
<evidence type="ECO:0000313" key="5">
    <source>
        <dbReference type="Proteomes" id="UP000663760"/>
    </source>
</evidence>
<accession>A0A7I8IPK2</accession>
<keyword evidence="1" id="KW-0812">Transmembrane</keyword>
<dbReference type="AlphaFoldDB" id="A0A7I8IPK2"/>
<dbReference type="EMBL" id="LR743591">
    <property type="protein sequence ID" value="CAA2619345.1"/>
    <property type="molecule type" value="Genomic_DNA"/>
</dbReference>
<protein>
    <submittedName>
        <fullName evidence="3">Uncharacterized protein</fullName>
    </submittedName>
</protein>
<reference evidence="3" key="1">
    <citation type="submission" date="2019-12" db="EMBL/GenBank/DDBJ databases">
        <authorList>
            <person name="Scholz U."/>
            <person name="Mascher M."/>
            <person name="Fiebig A."/>
        </authorList>
    </citation>
    <scope>NUCLEOTIDE SEQUENCE</scope>
</reference>
<evidence type="ECO:0000313" key="4">
    <source>
        <dbReference type="EMBL" id="CAA7395364.1"/>
    </source>
</evidence>
<keyword evidence="1" id="KW-1133">Transmembrane helix</keyword>